<feature type="region of interest" description="Disordered" evidence="1">
    <location>
        <begin position="78"/>
        <end position="104"/>
    </location>
</feature>
<dbReference type="EMBL" id="BPQP01000019">
    <property type="protein sequence ID" value="GJD94148.1"/>
    <property type="molecule type" value="Genomic_DNA"/>
</dbReference>
<gene>
    <name evidence="2" type="ORF">OCOJLMKI_1350</name>
</gene>
<evidence type="ECO:0000256" key="1">
    <source>
        <dbReference type="SAM" id="MobiDB-lite"/>
    </source>
</evidence>
<organism evidence="2 3">
    <name type="scientific">Methylobacterium iners</name>
    <dbReference type="NCBI Taxonomy" id="418707"/>
    <lineage>
        <taxon>Bacteria</taxon>
        <taxon>Pseudomonadati</taxon>
        <taxon>Pseudomonadota</taxon>
        <taxon>Alphaproteobacteria</taxon>
        <taxon>Hyphomicrobiales</taxon>
        <taxon>Methylobacteriaceae</taxon>
        <taxon>Methylobacterium</taxon>
    </lineage>
</organism>
<evidence type="ECO:0000313" key="3">
    <source>
        <dbReference type="Proteomes" id="UP001055125"/>
    </source>
</evidence>
<comment type="caution">
    <text evidence="2">The sequence shown here is derived from an EMBL/GenBank/DDBJ whole genome shotgun (WGS) entry which is preliminary data.</text>
</comment>
<feature type="compositionally biased region" description="Polar residues" evidence="1">
    <location>
        <begin position="81"/>
        <end position="92"/>
    </location>
</feature>
<evidence type="ECO:0000313" key="2">
    <source>
        <dbReference type="EMBL" id="GJD94148.1"/>
    </source>
</evidence>
<reference evidence="2" key="2">
    <citation type="submission" date="2021-08" db="EMBL/GenBank/DDBJ databases">
        <authorList>
            <person name="Tani A."/>
            <person name="Ola A."/>
            <person name="Ogura Y."/>
            <person name="Katsura K."/>
            <person name="Hayashi T."/>
        </authorList>
    </citation>
    <scope>NUCLEOTIDE SEQUENCE</scope>
    <source>
        <strain evidence="2">DSM 19015</strain>
    </source>
</reference>
<name>A0ABQ4RTM8_9HYPH</name>
<protein>
    <submittedName>
        <fullName evidence="2">Uncharacterized protein</fullName>
    </submittedName>
</protein>
<keyword evidence="3" id="KW-1185">Reference proteome</keyword>
<proteinExistence type="predicted"/>
<sequence>MQNRNCLLETECALAKTDLIWRDEVTQRFGPDSVLTLGHREQAKGEDGTPMRRAFEARGQAVAAWRNARRQIRFGAGTYAGRNQSSPKSTRLVSADIAGAGRLA</sequence>
<dbReference type="Proteomes" id="UP001055125">
    <property type="component" value="Unassembled WGS sequence"/>
</dbReference>
<accession>A0ABQ4RTM8</accession>
<reference evidence="2" key="1">
    <citation type="journal article" date="2021" name="Front. Microbiol.">
        <title>Comprehensive Comparative Genomics and Phenotyping of Methylobacterium Species.</title>
        <authorList>
            <person name="Alessa O."/>
            <person name="Ogura Y."/>
            <person name="Fujitani Y."/>
            <person name="Takami H."/>
            <person name="Hayashi T."/>
            <person name="Sahin N."/>
            <person name="Tani A."/>
        </authorList>
    </citation>
    <scope>NUCLEOTIDE SEQUENCE</scope>
    <source>
        <strain evidence="2">DSM 19015</strain>
    </source>
</reference>